<proteinExistence type="predicted"/>
<evidence type="ECO:0000313" key="2">
    <source>
        <dbReference type="Proteomes" id="UP000072989"/>
    </source>
</evidence>
<name>A0A139RF88_STROR</name>
<evidence type="ECO:0000313" key="1">
    <source>
        <dbReference type="EMBL" id="KXU13378.1"/>
    </source>
</evidence>
<organism evidence="1 2">
    <name type="scientific">Streptococcus oralis</name>
    <dbReference type="NCBI Taxonomy" id="1303"/>
    <lineage>
        <taxon>Bacteria</taxon>
        <taxon>Bacillati</taxon>
        <taxon>Bacillota</taxon>
        <taxon>Bacilli</taxon>
        <taxon>Lactobacillales</taxon>
        <taxon>Streptococcaceae</taxon>
        <taxon>Streptococcus</taxon>
    </lineage>
</organism>
<dbReference type="AlphaFoldDB" id="A0A139RF88"/>
<gene>
    <name evidence="1" type="ORF">SORDD17_01747</name>
</gene>
<accession>A0A139RF88</accession>
<sequence>MLEEILERIAKSLESIDAELKARNEDRKLLLEQAEVIEKTCLGIKEDPFGLNGLKRKALADRVKQKE</sequence>
<dbReference type="RefSeq" id="WP_241735666.1">
    <property type="nucleotide sequence ID" value="NZ_KQ970815.1"/>
</dbReference>
<comment type="caution">
    <text evidence="1">The sequence shown here is derived from an EMBL/GenBank/DDBJ whole genome shotgun (WGS) entry which is preliminary data.</text>
</comment>
<protein>
    <submittedName>
        <fullName evidence="1">Uncharacterized protein</fullName>
    </submittedName>
</protein>
<dbReference type="EMBL" id="LQZE01000369">
    <property type="protein sequence ID" value="KXU13378.1"/>
    <property type="molecule type" value="Genomic_DNA"/>
</dbReference>
<dbReference type="PATRIC" id="fig|1303.87.peg.2090"/>
<reference evidence="1 2" key="1">
    <citation type="submission" date="2016-01" db="EMBL/GenBank/DDBJ databases">
        <title>Highly variable Streptococcus oralis are common among viridans streptococci isolated from primates.</title>
        <authorList>
            <person name="Denapaite D."/>
            <person name="Rieger M."/>
            <person name="Koendgen S."/>
            <person name="Brueckner R."/>
            <person name="Ochigava I."/>
            <person name="Kappeler P."/>
            <person name="Maetz-Rensing K."/>
            <person name="Leendertz F."/>
            <person name="Hakenbeck R."/>
        </authorList>
    </citation>
    <scope>NUCLEOTIDE SEQUENCE [LARGE SCALE GENOMIC DNA]</scope>
    <source>
        <strain evidence="1 2">DD17</strain>
    </source>
</reference>
<dbReference type="Proteomes" id="UP000072989">
    <property type="component" value="Unassembled WGS sequence"/>
</dbReference>